<dbReference type="Proteomes" id="UP000545286">
    <property type="component" value="Unassembled WGS sequence"/>
</dbReference>
<evidence type="ECO:0000313" key="2">
    <source>
        <dbReference type="Proteomes" id="UP000545286"/>
    </source>
</evidence>
<protein>
    <submittedName>
        <fullName evidence="1">Uncharacterized protein</fullName>
    </submittedName>
</protein>
<accession>A0A7W4UQ01</accession>
<dbReference type="EMBL" id="JACHWJ010000004">
    <property type="protein sequence ID" value="MBB2958509.1"/>
    <property type="molecule type" value="Genomic_DNA"/>
</dbReference>
<dbReference type="RefSeq" id="WP_183625647.1">
    <property type="nucleotide sequence ID" value="NZ_JACHWJ010000004.1"/>
</dbReference>
<evidence type="ECO:0000313" key="1">
    <source>
        <dbReference type="EMBL" id="MBB2958509.1"/>
    </source>
</evidence>
<reference evidence="1 2" key="1">
    <citation type="submission" date="2020-08" db="EMBL/GenBank/DDBJ databases">
        <title>Sequencing the genomes of 1000 actinobacteria strains.</title>
        <authorList>
            <person name="Klenk H.-P."/>
        </authorList>
    </citation>
    <scope>NUCLEOTIDE SEQUENCE [LARGE SCALE GENOMIC DNA]</scope>
    <source>
        <strain evidence="1 2">DSM 20419</strain>
    </source>
</reference>
<keyword evidence="2" id="KW-1185">Reference proteome</keyword>
<dbReference type="AlphaFoldDB" id="A0A7W4UQ01"/>
<comment type="caution">
    <text evidence="1">The sequence shown here is derived from an EMBL/GenBank/DDBJ whole genome shotgun (WGS) entry which is preliminary data.</text>
</comment>
<organism evidence="1 2">
    <name type="scientific">Pseudoclavibacter helvolus</name>
    <dbReference type="NCBI Taxonomy" id="255205"/>
    <lineage>
        <taxon>Bacteria</taxon>
        <taxon>Bacillati</taxon>
        <taxon>Actinomycetota</taxon>
        <taxon>Actinomycetes</taxon>
        <taxon>Micrococcales</taxon>
        <taxon>Microbacteriaceae</taxon>
        <taxon>Pseudoclavibacter</taxon>
    </lineage>
</organism>
<name>A0A7W4UQ01_9MICO</name>
<proteinExistence type="predicted"/>
<dbReference type="SUPFAM" id="SSF53756">
    <property type="entry name" value="UDP-Glycosyltransferase/glycogen phosphorylase"/>
    <property type="match status" value="1"/>
</dbReference>
<gene>
    <name evidence="1" type="ORF">FHX72_002655</name>
</gene>
<sequence>MRINIVHAVPRISEAFGEDGIDHDGFSAAIELIAQHHDVTWLNIHPYNDDAESQAARIADADFVLVRSDWLWYPAQATDRALWNRPEIPVGLLIAGSTLPPSPEQMRRFDVIFYETPWYEQFTGAHPFAVQAFGVDTRVMRVTNAGDREFDWLMVGRLAAFKRPERILGKTGLRLAVGDLASAKPELVAALHDGGVAISSYQSHEKLAALYNDAKNVLVPCILQGGGERAVLEGRACGCTIEIADDNPKLASLLTSPIWSHEVYAERLQSAIEEVVAGRQIAADVKRRGQKARRRAVIADKVRRLPSTIGIRLRNLAKR</sequence>